<organism evidence="2 3">
    <name type="scientific">Eptesipox virus</name>
    <dbReference type="NCBI Taxonomy" id="1329402"/>
    <lineage>
        <taxon>Viruses</taxon>
        <taxon>Varidnaviria</taxon>
        <taxon>Bamfordvirae</taxon>
        <taxon>Nucleocytoviricota</taxon>
        <taxon>Pokkesviricetes</taxon>
        <taxon>Chitovirales</taxon>
        <taxon>Poxviridae</taxon>
        <taxon>Chordopoxvirinae</taxon>
        <taxon>Vespertilionpoxvirus</taxon>
        <taxon>Vespertilionpoxvirus eptesipox</taxon>
    </lineage>
</organism>
<gene>
    <name evidence="2" type="ORF">EPTV-WA-080</name>
</gene>
<dbReference type="Pfam" id="PF03286">
    <property type="entry name" value="Pox_Ag35"/>
    <property type="match status" value="1"/>
</dbReference>
<feature type="region of interest" description="Disordered" evidence="1">
    <location>
        <begin position="27"/>
        <end position="107"/>
    </location>
</feature>
<dbReference type="OrthoDB" id="17945at10239"/>
<keyword evidence="3" id="KW-1185">Reference proteome</keyword>
<evidence type="ECO:0000256" key="1">
    <source>
        <dbReference type="SAM" id="MobiDB-lite"/>
    </source>
</evidence>
<name>A0A220T6E1_9POXV</name>
<accession>A0A220T6E1</accession>
<feature type="compositionally biased region" description="Acidic residues" evidence="1">
    <location>
        <begin position="30"/>
        <end position="46"/>
    </location>
</feature>
<dbReference type="InterPro" id="IPR004966">
    <property type="entry name" value="Pox_Ag35"/>
</dbReference>
<proteinExistence type="predicted"/>
<dbReference type="Proteomes" id="UP000217428">
    <property type="component" value="Segment"/>
</dbReference>
<sequence length="217" mass="24251">MSWTMQIGESGTYKSLEEIRAHIKATATESIDDEVQHDDLFPEDVEIPPNKPKTTKKPPIPKKRATTNSGTKPKTTRKKVKTESDEEKSDDDVKSYSSSSSKVDSSTKMIKSYSPKIDLETEVEESDMYAGTTVENDQTDDKMECDDLKTATDNVIKFLKDINTRVNAISTVLTDVQAASCSRQYTTLIKSIDNLKIIAESGKVTVSRKKTRQTTKK</sequence>
<evidence type="ECO:0000313" key="3">
    <source>
        <dbReference type="Proteomes" id="UP000217428"/>
    </source>
</evidence>
<feature type="compositionally biased region" description="Basic residues" evidence="1">
    <location>
        <begin position="53"/>
        <end position="65"/>
    </location>
</feature>
<dbReference type="GO" id="GO:0019031">
    <property type="term" value="C:viral envelope"/>
    <property type="evidence" value="ECO:0007669"/>
    <property type="project" value="InterPro"/>
</dbReference>
<protein>
    <submittedName>
        <fullName evidence="2">Late transcription factor</fullName>
    </submittedName>
</protein>
<feature type="compositionally biased region" description="Low complexity" evidence="1">
    <location>
        <begin position="95"/>
        <end position="107"/>
    </location>
</feature>
<dbReference type="EMBL" id="KY747497">
    <property type="protein sequence ID" value="ASK51281.1"/>
    <property type="molecule type" value="Genomic_DNA"/>
</dbReference>
<reference evidence="2 3" key="1">
    <citation type="journal article" date="2017" name="Virus Genes">
        <title>Characterization of Eptesipoxvirus, a novel poxvirus from a microchiropteran bat.</title>
        <authorList>
            <person name="Tu S.L."/>
            <person name="Nakazawa Y."/>
            <person name="Gao J."/>
            <person name="Wilkins K."/>
            <person name="Gallardo-Romero N."/>
            <person name="Li Y."/>
            <person name="Emerson G.L."/>
            <person name="Carroll D.S."/>
            <person name="Upton C."/>
        </authorList>
    </citation>
    <scope>NUCLEOTIDE SEQUENCE [LARGE SCALE GENOMIC DNA]</scope>
    <source>
        <strain evidence="2 3">Washington</strain>
    </source>
</reference>
<evidence type="ECO:0000313" key="2">
    <source>
        <dbReference type="EMBL" id="ASK51281.1"/>
    </source>
</evidence>